<evidence type="ECO:0000256" key="2">
    <source>
        <dbReference type="ARBA" id="ARBA00011085"/>
    </source>
</evidence>
<dbReference type="eggNOG" id="ENOG502S44N">
    <property type="taxonomic scope" value="Eukaryota"/>
</dbReference>
<gene>
    <name evidence="11" type="ORF">SERLA73DRAFT_166760</name>
</gene>
<comment type="subcellular location">
    <subcellularLocation>
        <location evidence="1">Membrane</location>
        <topology evidence="1">Multi-pass membrane protein</topology>
    </subcellularLocation>
</comment>
<evidence type="ECO:0000256" key="5">
    <source>
        <dbReference type="ARBA" id="ARBA00022989"/>
    </source>
</evidence>
<dbReference type="FunCoup" id="F8PQV9">
    <property type="interactions" value="87"/>
</dbReference>
<evidence type="ECO:0000256" key="7">
    <source>
        <dbReference type="ARBA" id="ARBA00023136"/>
    </source>
</evidence>
<sequence>MVPSNQVFSAFSFIGFVLVSIPLAWHLESWNTGTCLYMIWTSLSCLSQFINSVVWNNNAINWAPVWCDISSRLIIGASVAIPASSLCISRRLYHIAVMNIVKHVQYIVQGHRFNIYEEIGCYPAVYDTPAAYPIILIWPVAIGLVSSVYAGMLGLTIRTIIKRKARMDQLFQAHRNINPSIYRRLMALSTLEILCTVPLGLYSLIIDASGDNVAPYISWENVHYDFSYVGQIPVVLWQMDPQFVVRVELTRWLLVLCAFAFFAFFGLAKEARKNYSLAFYAVRLSLPPFSPFSPGSYTQFSSILLSNLTTSTSLGRIFSFASSIGILSNRPIDEMRSASC</sequence>
<evidence type="ECO:0000256" key="4">
    <source>
        <dbReference type="ARBA" id="ARBA00022692"/>
    </source>
</evidence>
<dbReference type="PANTHER" id="PTHR28097">
    <property type="entry name" value="PHEROMONE A FACTOR RECEPTOR"/>
    <property type="match status" value="1"/>
</dbReference>
<evidence type="ECO:0000256" key="6">
    <source>
        <dbReference type="ARBA" id="ARBA00023040"/>
    </source>
</evidence>
<feature type="transmembrane region" description="Helical" evidence="10">
    <location>
        <begin position="249"/>
        <end position="268"/>
    </location>
</feature>
<keyword evidence="3" id="KW-0589">Pheromone response</keyword>
<organism evidence="12">
    <name type="scientific">Serpula lacrymans var. lacrymans (strain S7.3)</name>
    <name type="common">Dry rot fungus</name>
    <dbReference type="NCBI Taxonomy" id="936435"/>
    <lineage>
        <taxon>Eukaryota</taxon>
        <taxon>Fungi</taxon>
        <taxon>Dikarya</taxon>
        <taxon>Basidiomycota</taxon>
        <taxon>Agaricomycotina</taxon>
        <taxon>Agaricomycetes</taxon>
        <taxon>Agaricomycetidae</taxon>
        <taxon>Boletales</taxon>
        <taxon>Coniophorineae</taxon>
        <taxon>Serpulaceae</taxon>
        <taxon>Serpula</taxon>
    </lineage>
</organism>
<dbReference type="GO" id="GO:0004934">
    <property type="term" value="F:mating-type alpha-factor pheromone receptor activity"/>
    <property type="evidence" value="ECO:0007669"/>
    <property type="project" value="InterPro"/>
</dbReference>
<reference evidence="12" key="1">
    <citation type="journal article" date="2011" name="Science">
        <title>The plant cell wall-decomposing machinery underlies the functional diversity of forest fungi.</title>
        <authorList>
            <person name="Eastwood D.C."/>
            <person name="Floudas D."/>
            <person name="Binder M."/>
            <person name="Majcherczyk A."/>
            <person name="Schneider P."/>
            <person name="Aerts A."/>
            <person name="Asiegbu F.O."/>
            <person name="Baker S.E."/>
            <person name="Barry K."/>
            <person name="Bendiksby M."/>
            <person name="Blumentritt M."/>
            <person name="Coutinho P.M."/>
            <person name="Cullen D."/>
            <person name="de Vries R.P."/>
            <person name="Gathman A."/>
            <person name="Goodell B."/>
            <person name="Henrissat B."/>
            <person name="Ihrmark K."/>
            <person name="Kauserud H."/>
            <person name="Kohler A."/>
            <person name="LaButti K."/>
            <person name="Lapidus A."/>
            <person name="Lavin J.L."/>
            <person name="Lee Y.-H."/>
            <person name="Lindquist E."/>
            <person name="Lilly W."/>
            <person name="Lucas S."/>
            <person name="Morin E."/>
            <person name="Murat C."/>
            <person name="Oguiza J.A."/>
            <person name="Park J."/>
            <person name="Pisabarro A.G."/>
            <person name="Riley R."/>
            <person name="Rosling A."/>
            <person name="Salamov A."/>
            <person name="Schmidt O."/>
            <person name="Schmutz J."/>
            <person name="Skrede I."/>
            <person name="Stenlid J."/>
            <person name="Wiebenga A."/>
            <person name="Xie X."/>
            <person name="Kuees U."/>
            <person name="Hibbett D.S."/>
            <person name="Hoffmeister D."/>
            <person name="Hoegberg N."/>
            <person name="Martin F."/>
            <person name="Grigoriev I.V."/>
            <person name="Watkinson S.C."/>
        </authorList>
    </citation>
    <scope>NUCLEOTIDE SEQUENCE [LARGE SCALE GENOMIC DNA]</scope>
    <source>
        <strain evidence="12">strain S7.3</strain>
    </source>
</reference>
<keyword evidence="5 10" id="KW-1133">Transmembrane helix</keyword>
<feature type="transmembrane region" description="Helical" evidence="10">
    <location>
        <begin position="185"/>
        <end position="206"/>
    </location>
</feature>
<evidence type="ECO:0000256" key="10">
    <source>
        <dbReference type="SAM" id="Phobius"/>
    </source>
</evidence>
<keyword evidence="9" id="KW-0807">Transducer</keyword>
<feature type="transmembrane region" description="Helical" evidence="10">
    <location>
        <begin position="135"/>
        <end position="157"/>
    </location>
</feature>
<dbReference type="InterPro" id="IPR001499">
    <property type="entry name" value="GPCR_STE3"/>
</dbReference>
<keyword evidence="7 10" id="KW-0472">Membrane</keyword>
<dbReference type="InterPro" id="IPR000481">
    <property type="entry name" value="GPCR_Pheromne_B_alpha_rcpt"/>
</dbReference>
<name>F8PQV9_SERL3</name>
<dbReference type="HOGENOM" id="CLU_027592_0_1_1"/>
<keyword evidence="4 10" id="KW-0812">Transmembrane</keyword>
<dbReference type="OMA" id="ATTEICC"/>
<proteinExistence type="inferred from homology"/>
<protein>
    <submittedName>
        <fullName evidence="11">Uncharacterized protein</fullName>
    </submittedName>
</protein>
<evidence type="ECO:0000256" key="9">
    <source>
        <dbReference type="ARBA" id="ARBA00023224"/>
    </source>
</evidence>
<dbReference type="InParanoid" id="F8PQV9"/>
<dbReference type="PRINTS" id="PR00899">
    <property type="entry name" value="GPCRSTE3"/>
</dbReference>
<evidence type="ECO:0000313" key="12">
    <source>
        <dbReference type="Proteomes" id="UP000008063"/>
    </source>
</evidence>
<keyword evidence="8" id="KW-0675">Receptor</keyword>
<dbReference type="AlphaFoldDB" id="F8PQV9"/>
<evidence type="ECO:0000313" key="11">
    <source>
        <dbReference type="EMBL" id="EGO02303.1"/>
    </source>
</evidence>
<feature type="transmembrane region" description="Helical" evidence="10">
    <location>
        <begin position="6"/>
        <end position="25"/>
    </location>
</feature>
<keyword evidence="12" id="KW-1185">Reference proteome</keyword>
<dbReference type="PANTHER" id="PTHR28097:SF1">
    <property type="entry name" value="PHEROMONE A FACTOR RECEPTOR"/>
    <property type="match status" value="1"/>
</dbReference>
<dbReference type="CDD" id="cd14966">
    <property type="entry name" value="7tmD_STE3"/>
    <property type="match status" value="1"/>
</dbReference>
<dbReference type="OrthoDB" id="2874149at2759"/>
<evidence type="ECO:0000256" key="8">
    <source>
        <dbReference type="ARBA" id="ARBA00023170"/>
    </source>
</evidence>
<dbReference type="EMBL" id="GL945477">
    <property type="protein sequence ID" value="EGO02303.1"/>
    <property type="molecule type" value="Genomic_DNA"/>
</dbReference>
<dbReference type="GO" id="GO:0005886">
    <property type="term" value="C:plasma membrane"/>
    <property type="evidence" value="ECO:0007669"/>
    <property type="project" value="TreeGrafter"/>
</dbReference>
<keyword evidence="6" id="KW-0297">G-protein coupled receptor</keyword>
<evidence type="ECO:0000256" key="1">
    <source>
        <dbReference type="ARBA" id="ARBA00004141"/>
    </source>
</evidence>
<dbReference type="GO" id="GO:0000750">
    <property type="term" value="P:pheromone-dependent signal transduction involved in conjugation with cellular fusion"/>
    <property type="evidence" value="ECO:0007669"/>
    <property type="project" value="TreeGrafter"/>
</dbReference>
<dbReference type="Proteomes" id="UP000008063">
    <property type="component" value="Unassembled WGS sequence"/>
</dbReference>
<comment type="similarity">
    <text evidence="2">Belongs to the G-protein coupled receptor 4 family.</text>
</comment>
<accession>F8PQV9</accession>
<dbReference type="PRINTS" id="PR00901">
    <property type="entry name" value="PHEROMONEBAR"/>
</dbReference>
<evidence type="ECO:0000256" key="3">
    <source>
        <dbReference type="ARBA" id="ARBA00022507"/>
    </source>
</evidence>
<dbReference type="Pfam" id="PF02076">
    <property type="entry name" value="STE3"/>
    <property type="match status" value="2"/>
</dbReference>